<dbReference type="InterPro" id="IPR050482">
    <property type="entry name" value="Sensor_HK_TwoCompSys"/>
</dbReference>
<dbReference type="InterPro" id="IPR017205">
    <property type="entry name" value="Sig_transdc_His_kinase_ChrS"/>
</dbReference>
<evidence type="ECO:0000256" key="2">
    <source>
        <dbReference type="ARBA" id="ARBA00022777"/>
    </source>
</evidence>
<dbReference type="OrthoDB" id="144293at2"/>
<dbReference type="Proteomes" id="UP000316988">
    <property type="component" value="Unassembled WGS sequence"/>
</dbReference>
<dbReference type="InterPro" id="IPR011712">
    <property type="entry name" value="Sig_transdc_His_kin_sub3_dim/P"/>
</dbReference>
<evidence type="ECO:0000313" key="7">
    <source>
        <dbReference type="Proteomes" id="UP000316988"/>
    </source>
</evidence>
<dbReference type="PROSITE" id="PS50109">
    <property type="entry name" value="HIS_KIN"/>
    <property type="match status" value="1"/>
</dbReference>
<feature type="transmembrane region" description="Helical" evidence="4">
    <location>
        <begin position="112"/>
        <end position="131"/>
    </location>
</feature>
<keyword evidence="1" id="KW-0808">Transferase</keyword>
<dbReference type="InterPro" id="IPR003594">
    <property type="entry name" value="HATPase_dom"/>
</dbReference>
<sequence>MNTFRVAAITRALQLGHDLLFAGLLVLVVVQAGTDGRALIAAGVFAVVYVAGRLRVDIRRRPVRASRGAWWPDGAWMGALFLAWVVLLLAGGPGGIWLAFPLTLLQMHVLGPLRGVAAVVATTAVAVAGGLAQDLNPVGAVLGPVIGAAVAVGVVLGLEAVLRESEERQELIGELVATRERLAASEHARGVAAERERLAREIHDTLAQGFSSIELLLRVAEETGDDSGVARARQVARDNLAEARRFVRGLAPADLAESSVDEAIGRVVGRVVGPQASLTVTGEPRVIPVEVAAALVRVAQSALANVEQHAGASRVDVTLSYVDGAVVLDVVDDGTGFDGELGFGLRALRSRIEDLGGQVDIETGPSGTAVAVEVPT</sequence>
<feature type="transmembrane region" description="Helical" evidence="4">
    <location>
        <begin position="76"/>
        <end position="100"/>
    </location>
</feature>
<feature type="transmembrane region" description="Helical" evidence="4">
    <location>
        <begin position="138"/>
        <end position="158"/>
    </location>
</feature>
<comment type="caution">
    <text evidence="6">The sequence shown here is derived from an EMBL/GenBank/DDBJ whole genome shotgun (WGS) entry which is preliminary data.</text>
</comment>
<dbReference type="PIRSF" id="PIRSF037434">
    <property type="entry name" value="STHK_ChrS"/>
    <property type="match status" value="1"/>
</dbReference>
<dbReference type="CDD" id="cd16917">
    <property type="entry name" value="HATPase_UhpB-NarQ-NarX-like"/>
    <property type="match status" value="1"/>
</dbReference>
<feature type="domain" description="Histidine kinase" evidence="5">
    <location>
        <begin position="197"/>
        <end position="376"/>
    </location>
</feature>
<dbReference type="Pfam" id="PF02518">
    <property type="entry name" value="HATPase_c"/>
    <property type="match status" value="1"/>
</dbReference>
<dbReference type="PANTHER" id="PTHR24421:SF62">
    <property type="entry name" value="SENSORY TRANSDUCTION HISTIDINE KINASE"/>
    <property type="match status" value="1"/>
</dbReference>
<keyword evidence="4" id="KW-0812">Transmembrane</keyword>
<keyword evidence="4" id="KW-1133">Transmembrane helix</keyword>
<organism evidence="6 7">
    <name type="scientific">Aeromicrobium piscarium</name>
    <dbReference type="NCBI Taxonomy" id="2590901"/>
    <lineage>
        <taxon>Bacteria</taxon>
        <taxon>Bacillati</taxon>
        <taxon>Actinomycetota</taxon>
        <taxon>Actinomycetes</taxon>
        <taxon>Propionibacteriales</taxon>
        <taxon>Nocardioidaceae</taxon>
        <taxon>Aeromicrobium</taxon>
    </lineage>
</organism>
<dbReference type="Pfam" id="PF07730">
    <property type="entry name" value="HisKA_3"/>
    <property type="match status" value="1"/>
</dbReference>
<evidence type="ECO:0000256" key="4">
    <source>
        <dbReference type="SAM" id="Phobius"/>
    </source>
</evidence>
<dbReference type="AlphaFoldDB" id="A0A554RX93"/>
<dbReference type="RefSeq" id="WP_143914121.1">
    <property type="nucleotide sequence ID" value="NZ_VLNT01000012.1"/>
</dbReference>
<dbReference type="GO" id="GO:0016020">
    <property type="term" value="C:membrane"/>
    <property type="evidence" value="ECO:0007669"/>
    <property type="project" value="InterPro"/>
</dbReference>
<keyword evidence="3" id="KW-0902">Two-component regulatory system</keyword>
<dbReference type="InterPro" id="IPR036890">
    <property type="entry name" value="HATPase_C_sf"/>
</dbReference>
<keyword evidence="2 6" id="KW-0418">Kinase</keyword>
<accession>A0A554RX93</accession>
<dbReference type="SUPFAM" id="SSF55874">
    <property type="entry name" value="ATPase domain of HSP90 chaperone/DNA topoisomerase II/histidine kinase"/>
    <property type="match status" value="1"/>
</dbReference>
<feature type="transmembrane region" description="Helical" evidence="4">
    <location>
        <begin position="38"/>
        <end position="56"/>
    </location>
</feature>
<dbReference type="PANTHER" id="PTHR24421">
    <property type="entry name" value="NITRATE/NITRITE SENSOR PROTEIN NARX-RELATED"/>
    <property type="match status" value="1"/>
</dbReference>
<proteinExistence type="predicted"/>
<dbReference type="Gene3D" id="3.30.565.10">
    <property type="entry name" value="Histidine kinase-like ATPase, C-terminal domain"/>
    <property type="match status" value="1"/>
</dbReference>
<evidence type="ECO:0000259" key="5">
    <source>
        <dbReference type="PROSITE" id="PS50109"/>
    </source>
</evidence>
<dbReference type="GO" id="GO:0000155">
    <property type="term" value="F:phosphorelay sensor kinase activity"/>
    <property type="evidence" value="ECO:0007669"/>
    <property type="project" value="InterPro"/>
</dbReference>
<dbReference type="EMBL" id="VLNT01000012">
    <property type="protein sequence ID" value="TSD58717.1"/>
    <property type="molecule type" value="Genomic_DNA"/>
</dbReference>
<evidence type="ECO:0000256" key="3">
    <source>
        <dbReference type="ARBA" id="ARBA00023012"/>
    </source>
</evidence>
<name>A0A554RX93_9ACTN</name>
<dbReference type="GO" id="GO:0046983">
    <property type="term" value="F:protein dimerization activity"/>
    <property type="evidence" value="ECO:0007669"/>
    <property type="project" value="InterPro"/>
</dbReference>
<evidence type="ECO:0000313" key="6">
    <source>
        <dbReference type="EMBL" id="TSD58717.1"/>
    </source>
</evidence>
<dbReference type="Gene3D" id="1.20.5.1930">
    <property type="match status" value="1"/>
</dbReference>
<feature type="transmembrane region" description="Helical" evidence="4">
    <location>
        <begin position="12"/>
        <end position="32"/>
    </location>
</feature>
<protein>
    <submittedName>
        <fullName evidence="6">Sensor histidine kinase</fullName>
    </submittedName>
</protein>
<evidence type="ECO:0000256" key="1">
    <source>
        <dbReference type="ARBA" id="ARBA00022679"/>
    </source>
</evidence>
<gene>
    <name evidence="6" type="ORF">FNM00_13745</name>
</gene>
<reference evidence="6 7" key="1">
    <citation type="submission" date="2019-07" db="EMBL/GenBank/DDBJ databases">
        <authorList>
            <person name="Zhao L.H."/>
        </authorList>
    </citation>
    <scope>NUCLEOTIDE SEQUENCE [LARGE SCALE GENOMIC DNA]</scope>
    <source>
        <strain evidence="6 7">Co35</strain>
    </source>
</reference>
<keyword evidence="7" id="KW-1185">Reference proteome</keyword>
<keyword evidence="4" id="KW-0472">Membrane</keyword>
<dbReference type="InterPro" id="IPR005467">
    <property type="entry name" value="His_kinase_dom"/>
</dbReference>